<protein>
    <submittedName>
        <fullName evidence="2">Helix-turn-helix transcriptional regulator</fullName>
    </submittedName>
</protein>
<name>A0ABS5Y553_9CYAN</name>
<keyword evidence="3" id="KW-1185">Reference proteome</keyword>
<accession>A0ABS5Y553</accession>
<dbReference type="Gene3D" id="1.10.10.10">
    <property type="entry name" value="Winged helix-like DNA-binding domain superfamily/Winged helix DNA-binding domain"/>
    <property type="match status" value="1"/>
</dbReference>
<evidence type="ECO:0000313" key="3">
    <source>
        <dbReference type="Proteomes" id="UP001196661"/>
    </source>
</evidence>
<evidence type="ECO:0000259" key="1">
    <source>
        <dbReference type="PROSITE" id="PS00622"/>
    </source>
</evidence>
<dbReference type="SMART" id="SM00421">
    <property type="entry name" value="HTH_LUXR"/>
    <property type="match status" value="1"/>
</dbReference>
<dbReference type="PRINTS" id="PR00038">
    <property type="entry name" value="HTHLUXR"/>
</dbReference>
<sequence length="220" mass="25333">MLMKSPAIKTNFQNLQKLSSISGDFGQKECDENNQTTQFLAELHQEFLDGILVFSEQGDLIYANENADSILYRLCREQAELLSIPAEISHICHSLTRSRSQFPHQNWLVELDIVTQEGAILHIRARWLTTNLINCPCLLLLLEDRQQALANIVMEEAQQYGLTSREKEVWMLHRNDLTYKQIAVELGITAHTVKKHMKNIHSKKKYSALDMPEFSPSYAF</sequence>
<evidence type="ECO:0000313" key="2">
    <source>
        <dbReference type="EMBL" id="MBT9312975.1"/>
    </source>
</evidence>
<dbReference type="SUPFAM" id="SSF46894">
    <property type="entry name" value="C-terminal effector domain of the bipartite response regulators"/>
    <property type="match status" value="1"/>
</dbReference>
<feature type="domain" description="HTH luxR-type" evidence="1">
    <location>
        <begin position="176"/>
        <end position="203"/>
    </location>
</feature>
<dbReference type="EMBL" id="JADOER010000011">
    <property type="protein sequence ID" value="MBT9312975.1"/>
    <property type="molecule type" value="Genomic_DNA"/>
</dbReference>
<dbReference type="Pfam" id="PF00196">
    <property type="entry name" value="GerE"/>
    <property type="match status" value="1"/>
</dbReference>
<proteinExistence type="predicted"/>
<gene>
    <name evidence="2" type="ORF">IXB28_12210</name>
</gene>
<dbReference type="InterPro" id="IPR000792">
    <property type="entry name" value="Tscrpt_reg_LuxR_C"/>
</dbReference>
<reference evidence="2 3" key="1">
    <citation type="journal article" date="2021" name="Mar. Drugs">
        <title>Genome Reduction and Secondary Metabolism of the Marine Sponge-Associated Cyanobacterium Leptothoe.</title>
        <authorList>
            <person name="Konstantinou D."/>
            <person name="Popin R.V."/>
            <person name="Fewer D.P."/>
            <person name="Sivonen K."/>
            <person name="Gkelis S."/>
        </authorList>
    </citation>
    <scope>NUCLEOTIDE SEQUENCE [LARGE SCALE GENOMIC DNA]</scope>
    <source>
        <strain evidence="2 3">TAU-MAC 1615</strain>
    </source>
</reference>
<dbReference type="PROSITE" id="PS00622">
    <property type="entry name" value="HTH_LUXR_1"/>
    <property type="match status" value="1"/>
</dbReference>
<dbReference type="InterPro" id="IPR016032">
    <property type="entry name" value="Sig_transdc_resp-reg_C-effctor"/>
</dbReference>
<dbReference type="InterPro" id="IPR036388">
    <property type="entry name" value="WH-like_DNA-bd_sf"/>
</dbReference>
<organism evidence="2 3">
    <name type="scientific">Leptothoe kymatousa TAU-MAC 1615</name>
    <dbReference type="NCBI Taxonomy" id="2364775"/>
    <lineage>
        <taxon>Bacteria</taxon>
        <taxon>Bacillati</taxon>
        <taxon>Cyanobacteriota</taxon>
        <taxon>Cyanophyceae</taxon>
        <taxon>Nodosilineales</taxon>
        <taxon>Cymatolegaceae</taxon>
        <taxon>Leptothoe</taxon>
        <taxon>Leptothoe kymatousa</taxon>
    </lineage>
</organism>
<comment type="caution">
    <text evidence="2">The sequence shown here is derived from an EMBL/GenBank/DDBJ whole genome shotgun (WGS) entry which is preliminary data.</text>
</comment>
<dbReference type="Proteomes" id="UP001196661">
    <property type="component" value="Unassembled WGS sequence"/>
</dbReference>